<evidence type="ECO:0008006" key="3">
    <source>
        <dbReference type="Google" id="ProtNLM"/>
    </source>
</evidence>
<dbReference type="Proteomes" id="UP000199459">
    <property type="component" value="Unassembled WGS sequence"/>
</dbReference>
<dbReference type="RefSeq" id="WP_090629206.1">
    <property type="nucleotide sequence ID" value="NZ_FOCP01000006.1"/>
</dbReference>
<dbReference type="InterPro" id="IPR007922">
    <property type="entry name" value="DciA-like"/>
</dbReference>
<name>A0A1H8D586_9PROT</name>
<protein>
    <recommendedName>
        <fullName evidence="3">DUF721 domain-containing protein</fullName>
    </recommendedName>
</protein>
<dbReference type="Pfam" id="PF05258">
    <property type="entry name" value="DciA"/>
    <property type="match status" value="1"/>
</dbReference>
<proteinExistence type="predicted"/>
<dbReference type="STRING" id="917.SAMN05216326_10692"/>
<evidence type="ECO:0000313" key="2">
    <source>
        <dbReference type="Proteomes" id="UP000199459"/>
    </source>
</evidence>
<organism evidence="1 2">
    <name type="scientific">Nitrosomonas marina</name>
    <dbReference type="NCBI Taxonomy" id="917"/>
    <lineage>
        <taxon>Bacteria</taxon>
        <taxon>Pseudomonadati</taxon>
        <taxon>Pseudomonadota</taxon>
        <taxon>Betaproteobacteria</taxon>
        <taxon>Nitrosomonadales</taxon>
        <taxon>Nitrosomonadaceae</taxon>
        <taxon>Nitrosomonas</taxon>
    </lineage>
</organism>
<dbReference type="OrthoDB" id="9180666at2"/>
<dbReference type="EMBL" id="FOCP01000006">
    <property type="protein sequence ID" value="SEN01657.1"/>
    <property type="molecule type" value="Genomic_DNA"/>
</dbReference>
<evidence type="ECO:0000313" key="1">
    <source>
        <dbReference type="EMBL" id="SEN01657.1"/>
    </source>
</evidence>
<reference evidence="1 2" key="1">
    <citation type="submission" date="2016-10" db="EMBL/GenBank/DDBJ databases">
        <authorList>
            <person name="de Groot N.N."/>
        </authorList>
    </citation>
    <scope>NUCLEOTIDE SEQUENCE [LARGE SCALE GENOMIC DNA]</scope>
    <source>
        <strain evidence="1 2">Nm22</strain>
    </source>
</reference>
<accession>A0A1H8D586</accession>
<sequence>MASKKLNLYLHAIGRNSEYTALFNHALQLNKIKHMLAESAAIPEHLAKHCELGPLSRSRLTLLAANASVAARLKHMAPSILQKIQKKGWQISSIKVQIQKPAFGNCAESIPKQKTRSLKPKISSTGLKSLNRLALSLPDSELKTSIRRLLKKSSVD</sequence>
<dbReference type="AlphaFoldDB" id="A0A1H8D586"/>
<gene>
    <name evidence="1" type="ORF">SAMN05216325_10618</name>
</gene>